<dbReference type="PANTHER" id="PTHR21015">
    <property type="entry name" value="UDP-N-ACETYLGLUCOSAMINE--N-ACETYLMURAMYL-(PENTAPEPTIDE) PYROPHOSPHORYL-UNDECAPRENOL N-ACETYLGLUCOSAMINE TRANSFERASE 1"/>
    <property type="match status" value="1"/>
</dbReference>
<dbReference type="GO" id="GO:0016758">
    <property type="term" value="F:hexosyltransferase activity"/>
    <property type="evidence" value="ECO:0007669"/>
    <property type="project" value="InterPro"/>
</dbReference>
<accession>A0A9D1I1F6</accession>
<comment type="caution">
    <text evidence="2">The sequence shown here is derived from an EMBL/GenBank/DDBJ whole genome shotgun (WGS) entry which is preliminary data.</text>
</comment>
<dbReference type="Gene3D" id="3.40.50.2000">
    <property type="entry name" value="Glycogen Phosphorylase B"/>
    <property type="match status" value="2"/>
</dbReference>
<name>A0A9D1I1F6_9FIRM</name>
<dbReference type="EMBL" id="DVMP01000149">
    <property type="protein sequence ID" value="HIU26419.1"/>
    <property type="molecule type" value="Genomic_DNA"/>
</dbReference>
<sequence length="428" mass="49630">MEKRKRLIVAAAAYNWAEAHRMAEIGKEFLKRGWEVFSLGSGRYDYLLKDKMEHLNLEEDSGWYTDERIKKLMDMDKWGNDYCREEELEEMTAAEVRLMEKIRPDLVITGYRTTLSLSCRIYGVPLVWVLSAVVSPLYYKYGLATMPERVPVRFVETIEDRELQRAYYCRLALKNKETSRVWNKVARNHGVRQFECDTELFTGDFNLMSDAPELFPEFRGLPREYRFCGPLLNHEEIPQPAWKKTYKETGRKKILVTMGSSGERDILLKVLEGLKKADADIFVSTASVKGMLESLEKDRGGFPESFYFAERLPHLDMAGWVDLSIIHGGQGTVYTTALGGKPFIGIPMFSEQQYNLENIMRAGSGEKISAAKLSSEELLERIDRIFSDGRYYEKAEELRRLLEPYADGREESPEEKAFMEINRFFFND</sequence>
<dbReference type="AlphaFoldDB" id="A0A9D1I1F6"/>
<protein>
    <submittedName>
        <fullName evidence="2">UDP-glucuronosyltransferase</fullName>
    </submittedName>
</protein>
<dbReference type="InterPro" id="IPR007235">
    <property type="entry name" value="Glyco_trans_28_C"/>
</dbReference>
<reference evidence="2" key="1">
    <citation type="submission" date="2020-10" db="EMBL/GenBank/DDBJ databases">
        <authorList>
            <person name="Gilroy R."/>
        </authorList>
    </citation>
    <scope>NUCLEOTIDE SEQUENCE</scope>
    <source>
        <strain evidence="2">ChiHcec3-6078</strain>
    </source>
</reference>
<evidence type="ECO:0000313" key="3">
    <source>
        <dbReference type="Proteomes" id="UP000824090"/>
    </source>
</evidence>
<dbReference type="Pfam" id="PF04101">
    <property type="entry name" value="Glyco_tran_28_C"/>
    <property type="match status" value="1"/>
</dbReference>
<gene>
    <name evidence="2" type="ORF">IAC50_08015</name>
</gene>
<evidence type="ECO:0000259" key="1">
    <source>
        <dbReference type="Pfam" id="PF04101"/>
    </source>
</evidence>
<dbReference type="Proteomes" id="UP000824090">
    <property type="component" value="Unassembled WGS sequence"/>
</dbReference>
<evidence type="ECO:0000313" key="2">
    <source>
        <dbReference type="EMBL" id="HIU26419.1"/>
    </source>
</evidence>
<feature type="domain" description="Glycosyl transferase family 28 C-terminal" evidence="1">
    <location>
        <begin position="254"/>
        <end position="397"/>
    </location>
</feature>
<proteinExistence type="predicted"/>
<reference evidence="2" key="2">
    <citation type="journal article" date="2021" name="PeerJ">
        <title>Extensive microbial diversity within the chicken gut microbiome revealed by metagenomics and culture.</title>
        <authorList>
            <person name="Gilroy R."/>
            <person name="Ravi A."/>
            <person name="Getino M."/>
            <person name="Pursley I."/>
            <person name="Horton D.L."/>
            <person name="Alikhan N.F."/>
            <person name="Baker D."/>
            <person name="Gharbi K."/>
            <person name="Hall N."/>
            <person name="Watson M."/>
            <person name="Adriaenssens E.M."/>
            <person name="Foster-Nyarko E."/>
            <person name="Jarju S."/>
            <person name="Secka A."/>
            <person name="Antonio M."/>
            <person name="Oren A."/>
            <person name="Chaudhuri R.R."/>
            <person name="La Ragione R."/>
            <person name="Hildebrand F."/>
            <person name="Pallen M.J."/>
        </authorList>
    </citation>
    <scope>NUCLEOTIDE SEQUENCE</scope>
    <source>
        <strain evidence="2">ChiHcec3-6078</strain>
    </source>
</reference>
<dbReference type="SUPFAM" id="SSF53756">
    <property type="entry name" value="UDP-Glycosyltransferase/glycogen phosphorylase"/>
    <property type="match status" value="1"/>
</dbReference>
<organism evidence="2 3">
    <name type="scientific">Candidatus Allocopromorpha excrementigallinarum</name>
    <dbReference type="NCBI Taxonomy" id="2840742"/>
    <lineage>
        <taxon>Bacteria</taxon>
        <taxon>Bacillati</taxon>
        <taxon>Bacillota</taxon>
        <taxon>Clostridia</taxon>
        <taxon>Eubacteriales</taxon>
        <taxon>Eubacteriaceae</taxon>
        <taxon>Eubacteriaceae incertae sedis</taxon>
        <taxon>Candidatus Allocopromorpha</taxon>
    </lineage>
</organism>
<dbReference type="PANTHER" id="PTHR21015:SF22">
    <property type="entry name" value="GLYCOSYLTRANSFERASE"/>
    <property type="match status" value="1"/>
</dbReference>